<proteinExistence type="predicted"/>
<comment type="caution">
    <text evidence="6">The sequence shown here is derived from an EMBL/GenBank/DDBJ whole genome shotgun (WGS) entry which is preliminary data.</text>
</comment>
<evidence type="ECO:0000256" key="2">
    <source>
        <dbReference type="ARBA" id="ARBA00022658"/>
    </source>
</evidence>
<feature type="coiled-coil region" evidence="3">
    <location>
        <begin position="382"/>
        <end position="409"/>
    </location>
</feature>
<feature type="compositionally biased region" description="Low complexity" evidence="4">
    <location>
        <begin position="1031"/>
        <end position="1041"/>
    </location>
</feature>
<sequence length="1092" mass="123166">MEDCIYDEVISIYQAKLPAKTGENEQRITPEIKLLNMEDSQLIEEDIYEDIDLPEYRPPSLYQDTDLSELTETQIKTRHVIQLLIDTEQSYINSLEKLVKDCQPTISSLFSTRPHVMKVLIYLRLIFIHHVKSQEKLKDRSCPNVANFFGQFAEQEIVNLYSMYINCYSVAIDILKEAEKTKPAFRDFLKAQGTLSIEALMLRPVQRFPQFILIIKDLLKYTPDDAVYKPQLQDCLALLEHAGHLLNERKRRSEQTQQAQSLYTKLKLKPNAERGTHWLIRQDDVRQLSDDTNGKQPTKERRLLLMNACLVSAYLSSRESDDYTFKWSVGLQNFELKEQLMTVGLDSNSKQDENVDNLSELNSLKDDYNTLEQMNILAKTLTRSYSDLLDSLRRNMRTLQQNIQKTLNTTGIELIDHSRNRTYTFLFDSSKTKQEWCTDFLISKNMSDYINNPAWSVQEGASADSVVSPACFLRHLSADVPRQFTKVKCATQVIIPASYNPNMGLPHLWVCSATEGLGKVSIISLYSGRPNLLESFKACQCEIVCAEMIPCSTQVQHEMAFSMDTVWMGTVDSEIIVFAVSSPQNVTRAPLHIFHTKAVVVSLKYINDRVFAGCRTGTLLIFNRDEDGVWTESSSIIIGNTSVSSLVSWQSHIWIGCDKSIHVFEATTLNQKASIDLQAEDECEGTINCMVQVGFGLWVSYNGKSIISLYHMDTGKLLQEYDVTVDLSAFCTDSLKDYSEFQSSLKYEITSLLSSPGLLWVGTSSGMILNYPIMMYPDTGPKIFMKPNISMHGCYGSSKFFSIMPFGSVASKSGSSLNLDLTQVDHKETLSKHEDSDLTASDVSSTERPLSDSHIYMTLLPESSVPSQVQKDGQICSSDVIKVQGNSEPKTDEDEPRLSLVENAARKSRISNNPFVLQDKSNQTLVKEQSQQETSKLRKPFKVLVDSSLVDSNHENYVQPSILNIRAFAGNDSQEERPDISKRGADSGDESAKLKDSNKLQSASSQNSLNSLLRVPSGGLKRQSAIRKSRSQSIRSSVSSSIPTPGSESWKINSTNTYVVISGGDGYRDWKNRQSIQYRNDEALLLAWIVKL</sequence>
<keyword evidence="3" id="KW-0175">Coiled coil</keyword>
<reference evidence="6 7" key="1">
    <citation type="submission" date="2024-11" db="EMBL/GenBank/DDBJ databases">
        <title>Chromosome-level genome assembly of the freshwater bivalve Anodonta woodiana.</title>
        <authorList>
            <person name="Chen X."/>
        </authorList>
    </citation>
    <scope>NUCLEOTIDE SEQUENCE [LARGE SCALE GENOMIC DNA]</scope>
    <source>
        <strain evidence="6">MN2024</strain>
        <tissue evidence="6">Gills</tissue>
    </source>
</reference>
<dbReference type="SMART" id="SM00325">
    <property type="entry name" value="RhoGEF"/>
    <property type="match status" value="1"/>
</dbReference>
<dbReference type="InterPro" id="IPR011993">
    <property type="entry name" value="PH-like_dom_sf"/>
</dbReference>
<dbReference type="Pfam" id="PF19057">
    <property type="entry name" value="PH_19"/>
    <property type="match status" value="1"/>
</dbReference>
<feature type="compositionally biased region" description="Basic and acidic residues" evidence="4">
    <location>
        <begin position="974"/>
        <end position="998"/>
    </location>
</feature>
<dbReference type="InterPro" id="IPR015943">
    <property type="entry name" value="WD40/YVTN_repeat-like_dom_sf"/>
</dbReference>
<evidence type="ECO:0000256" key="3">
    <source>
        <dbReference type="SAM" id="Coils"/>
    </source>
</evidence>
<keyword evidence="2" id="KW-0344">Guanine-nucleotide releasing factor</keyword>
<keyword evidence="7" id="KW-1185">Reference proteome</keyword>
<dbReference type="InterPro" id="IPR039919">
    <property type="entry name" value="ARHGEF10/ARHGEF17"/>
</dbReference>
<feature type="compositionally biased region" description="Polar residues" evidence="4">
    <location>
        <begin position="838"/>
        <end position="848"/>
    </location>
</feature>
<evidence type="ECO:0000256" key="4">
    <source>
        <dbReference type="SAM" id="MobiDB-lite"/>
    </source>
</evidence>
<name>A0ABD3VM19_SINWO</name>
<dbReference type="AlphaFoldDB" id="A0ABD3VM19"/>
<dbReference type="Pfam" id="PF19056">
    <property type="entry name" value="WD40_2"/>
    <property type="match status" value="1"/>
</dbReference>
<evidence type="ECO:0000313" key="6">
    <source>
        <dbReference type="EMBL" id="KAL3862083.1"/>
    </source>
</evidence>
<protein>
    <recommendedName>
        <fullName evidence="5">DH domain-containing protein</fullName>
    </recommendedName>
</protein>
<feature type="region of interest" description="Disordered" evidence="4">
    <location>
        <begin position="828"/>
        <end position="849"/>
    </location>
</feature>
<accession>A0ABD3VM19</accession>
<evidence type="ECO:0000313" key="7">
    <source>
        <dbReference type="Proteomes" id="UP001634394"/>
    </source>
</evidence>
<gene>
    <name evidence="6" type="ORF">ACJMK2_008078</name>
</gene>
<feature type="region of interest" description="Disordered" evidence="4">
    <location>
        <begin position="969"/>
        <end position="1048"/>
    </location>
</feature>
<dbReference type="PANTHER" id="PTHR12877:SF7">
    <property type="entry name" value="RHO GUANINE NUCLEOTIDE EXCHANGE FACTOR 10-LIKE PROTEIN"/>
    <property type="match status" value="1"/>
</dbReference>
<dbReference type="GO" id="GO:0005085">
    <property type="term" value="F:guanyl-nucleotide exchange factor activity"/>
    <property type="evidence" value="ECO:0007669"/>
    <property type="project" value="UniProtKB-KW"/>
</dbReference>
<organism evidence="6 7">
    <name type="scientific">Sinanodonta woodiana</name>
    <name type="common">Chinese pond mussel</name>
    <name type="synonym">Anodonta woodiana</name>
    <dbReference type="NCBI Taxonomy" id="1069815"/>
    <lineage>
        <taxon>Eukaryota</taxon>
        <taxon>Metazoa</taxon>
        <taxon>Spiralia</taxon>
        <taxon>Lophotrochozoa</taxon>
        <taxon>Mollusca</taxon>
        <taxon>Bivalvia</taxon>
        <taxon>Autobranchia</taxon>
        <taxon>Heteroconchia</taxon>
        <taxon>Palaeoheterodonta</taxon>
        <taxon>Unionida</taxon>
        <taxon>Unionoidea</taxon>
        <taxon>Unionidae</taxon>
        <taxon>Unioninae</taxon>
        <taxon>Sinanodonta</taxon>
    </lineage>
</organism>
<keyword evidence="1" id="KW-0597">Phosphoprotein</keyword>
<dbReference type="CDD" id="cd00160">
    <property type="entry name" value="RhoGEF"/>
    <property type="match status" value="1"/>
</dbReference>
<dbReference type="EMBL" id="JBJQND010000011">
    <property type="protein sequence ID" value="KAL3862083.1"/>
    <property type="molecule type" value="Genomic_DNA"/>
</dbReference>
<dbReference type="InterPro" id="IPR035899">
    <property type="entry name" value="DBL_dom_sf"/>
</dbReference>
<feature type="domain" description="DH" evidence="5">
    <location>
        <begin position="76"/>
        <end position="249"/>
    </location>
</feature>
<dbReference type="Pfam" id="PF00621">
    <property type="entry name" value="RhoGEF"/>
    <property type="match status" value="1"/>
</dbReference>
<dbReference type="Gene3D" id="2.30.29.30">
    <property type="entry name" value="Pleckstrin-homology domain (PH domain)/Phosphotyrosine-binding domain (PTB)"/>
    <property type="match status" value="1"/>
</dbReference>
<dbReference type="InterPro" id="IPR000219">
    <property type="entry name" value="DH_dom"/>
</dbReference>
<dbReference type="SUPFAM" id="SSF48065">
    <property type="entry name" value="DBL homology domain (DH-domain)"/>
    <property type="match status" value="1"/>
</dbReference>
<evidence type="ECO:0000256" key="1">
    <source>
        <dbReference type="ARBA" id="ARBA00022553"/>
    </source>
</evidence>
<dbReference type="InterPro" id="IPR036322">
    <property type="entry name" value="WD40_repeat_dom_sf"/>
</dbReference>
<dbReference type="Gene3D" id="2.130.10.10">
    <property type="entry name" value="YVTN repeat-like/Quinoprotein amine dehydrogenase"/>
    <property type="match status" value="1"/>
</dbReference>
<dbReference type="Gene3D" id="1.20.900.10">
    <property type="entry name" value="Dbl homology (DH) domain"/>
    <property type="match status" value="1"/>
</dbReference>
<dbReference type="PANTHER" id="PTHR12877">
    <property type="entry name" value="RHO GUANINE NUCLEOTIDE EXCHANGE FACTOR"/>
    <property type="match status" value="1"/>
</dbReference>
<dbReference type="PROSITE" id="PS50010">
    <property type="entry name" value="DH_2"/>
    <property type="match status" value="1"/>
</dbReference>
<evidence type="ECO:0000259" key="5">
    <source>
        <dbReference type="PROSITE" id="PS50010"/>
    </source>
</evidence>
<dbReference type="SUPFAM" id="SSF50978">
    <property type="entry name" value="WD40 repeat-like"/>
    <property type="match status" value="1"/>
</dbReference>
<dbReference type="Proteomes" id="UP001634394">
    <property type="component" value="Unassembled WGS sequence"/>
</dbReference>
<feature type="compositionally biased region" description="Low complexity" evidence="4">
    <location>
        <begin position="999"/>
        <end position="1013"/>
    </location>
</feature>